<dbReference type="EMBL" id="KN838602">
    <property type="protein sequence ID" value="KIK01784.1"/>
    <property type="molecule type" value="Genomic_DNA"/>
</dbReference>
<evidence type="ECO:0000313" key="3">
    <source>
        <dbReference type="Proteomes" id="UP000054477"/>
    </source>
</evidence>
<evidence type="ECO:0000313" key="2">
    <source>
        <dbReference type="EMBL" id="KIK01784.1"/>
    </source>
</evidence>
<proteinExistence type="predicted"/>
<dbReference type="AlphaFoldDB" id="A0A0C9XJV6"/>
<protein>
    <submittedName>
        <fullName evidence="2">Unplaced genomic scaffold K443scaffold_67, whole genome shotgun sequence</fullName>
    </submittedName>
</protein>
<sequence>MDFAPVKRQWSSQNPHTTPAIRSPNAEISNSFTKLTSFAPNAVLATSPTSTTSQPHPPYQGNNKQRTVIIPSPRTQREKSRSASQWSSNTTASALANDLPRSSEVWHLEPNTHGNRGLKNAVDRLGDHLRKKMWVDTLGPATDGFSESLRKNVDQRMWTQRSSLPDREFQNCYDEFWRQVRFLSFLIPSSRPPHARSSGYVSTKKSPMAPIPNSSTNPPLTNNTPPSTNVSRTSF</sequence>
<reference evidence="3" key="2">
    <citation type="submission" date="2015-01" db="EMBL/GenBank/DDBJ databases">
        <title>Evolutionary Origins and Diversification of the Mycorrhizal Mutualists.</title>
        <authorList>
            <consortium name="DOE Joint Genome Institute"/>
            <consortium name="Mycorrhizal Genomics Consortium"/>
            <person name="Kohler A."/>
            <person name="Kuo A."/>
            <person name="Nagy L.G."/>
            <person name="Floudas D."/>
            <person name="Copeland A."/>
            <person name="Barry K.W."/>
            <person name="Cichocki N."/>
            <person name="Veneault-Fourrey C."/>
            <person name="LaButti K."/>
            <person name="Lindquist E.A."/>
            <person name="Lipzen A."/>
            <person name="Lundell T."/>
            <person name="Morin E."/>
            <person name="Murat C."/>
            <person name="Riley R."/>
            <person name="Ohm R."/>
            <person name="Sun H."/>
            <person name="Tunlid A."/>
            <person name="Henrissat B."/>
            <person name="Grigoriev I.V."/>
            <person name="Hibbett D.S."/>
            <person name="Martin F."/>
        </authorList>
    </citation>
    <scope>NUCLEOTIDE SEQUENCE [LARGE SCALE GENOMIC DNA]</scope>
    <source>
        <strain evidence="3">LaAM-08-1</strain>
    </source>
</reference>
<gene>
    <name evidence="2" type="ORF">K443DRAFT_6695</name>
</gene>
<dbReference type="HOGENOM" id="CLU_1180389_0_0_1"/>
<feature type="region of interest" description="Disordered" evidence="1">
    <location>
        <begin position="191"/>
        <end position="235"/>
    </location>
</feature>
<organism evidence="2 3">
    <name type="scientific">Laccaria amethystina LaAM-08-1</name>
    <dbReference type="NCBI Taxonomy" id="1095629"/>
    <lineage>
        <taxon>Eukaryota</taxon>
        <taxon>Fungi</taxon>
        <taxon>Dikarya</taxon>
        <taxon>Basidiomycota</taxon>
        <taxon>Agaricomycotina</taxon>
        <taxon>Agaricomycetes</taxon>
        <taxon>Agaricomycetidae</taxon>
        <taxon>Agaricales</taxon>
        <taxon>Agaricineae</taxon>
        <taxon>Hydnangiaceae</taxon>
        <taxon>Laccaria</taxon>
    </lineage>
</organism>
<keyword evidence="3" id="KW-1185">Reference proteome</keyword>
<feature type="region of interest" description="Disordered" evidence="1">
    <location>
        <begin position="43"/>
        <end position="92"/>
    </location>
</feature>
<evidence type="ECO:0000256" key="1">
    <source>
        <dbReference type="SAM" id="MobiDB-lite"/>
    </source>
</evidence>
<feature type="compositionally biased region" description="Polar residues" evidence="1">
    <location>
        <begin position="82"/>
        <end position="92"/>
    </location>
</feature>
<accession>A0A0C9XJV6</accession>
<name>A0A0C9XJV6_9AGAR</name>
<feature type="region of interest" description="Disordered" evidence="1">
    <location>
        <begin position="1"/>
        <end position="28"/>
    </location>
</feature>
<dbReference type="OrthoDB" id="3122155at2759"/>
<feature type="compositionally biased region" description="Low complexity" evidence="1">
    <location>
        <begin position="212"/>
        <end position="235"/>
    </location>
</feature>
<dbReference type="Proteomes" id="UP000054477">
    <property type="component" value="Unassembled WGS sequence"/>
</dbReference>
<dbReference type="STRING" id="1095629.A0A0C9XJV6"/>
<reference evidence="2 3" key="1">
    <citation type="submission" date="2014-04" db="EMBL/GenBank/DDBJ databases">
        <authorList>
            <consortium name="DOE Joint Genome Institute"/>
            <person name="Kuo A."/>
            <person name="Kohler A."/>
            <person name="Nagy L.G."/>
            <person name="Floudas D."/>
            <person name="Copeland A."/>
            <person name="Barry K.W."/>
            <person name="Cichocki N."/>
            <person name="Veneault-Fourrey C."/>
            <person name="LaButti K."/>
            <person name="Lindquist E.A."/>
            <person name="Lipzen A."/>
            <person name="Lundell T."/>
            <person name="Morin E."/>
            <person name="Murat C."/>
            <person name="Sun H."/>
            <person name="Tunlid A."/>
            <person name="Henrissat B."/>
            <person name="Grigoriev I.V."/>
            <person name="Hibbett D.S."/>
            <person name="Martin F."/>
            <person name="Nordberg H.P."/>
            <person name="Cantor M.N."/>
            <person name="Hua S.X."/>
        </authorList>
    </citation>
    <scope>NUCLEOTIDE SEQUENCE [LARGE SCALE GENOMIC DNA]</scope>
    <source>
        <strain evidence="2 3">LaAM-08-1</strain>
    </source>
</reference>